<comment type="pathway">
    <text evidence="1">Amino-sugar metabolism; 1,6-anhydro-N-acetylmuramate degradation.</text>
</comment>
<dbReference type="EMBL" id="PKQE01000001">
    <property type="protein sequence ID" value="PLC43989.1"/>
    <property type="molecule type" value="Genomic_DNA"/>
</dbReference>
<dbReference type="HAMAP" id="MF_01270">
    <property type="entry name" value="AnhMurNAc_kinase"/>
    <property type="match status" value="1"/>
</dbReference>
<dbReference type="Proteomes" id="UP000234456">
    <property type="component" value="Unassembled WGS sequence"/>
</dbReference>
<keyword evidence="1" id="KW-0808">Transferase</keyword>
<dbReference type="PANTHER" id="PTHR30605:SF0">
    <property type="entry name" value="ANHYDRO-N-ACETYLMURAMIC ACID KINASE"/>
    <property type="match status" value="1"/>
</dbReference>
<dbReference type="PANTHER" id="PTHR30605">
    <property type="entry name" value="ANHYDRO-N-ACETYLMURAMIC ACID KINASE"/>
    <property type="match status" value="1"/>
</dbReference>
<sequence>MSHPNHTARAADRYIGLMSGTSLDGVDGVLADFSGEHPAVLADAYVPFSPELRQRFLDLQHAGHDEIHREALAANALAAVYAECVAKLLAAAGLVARDVRAIGAHGQTIRHQPGAHDGIGYTRQSQHPAVLAERTGIDVVADFRSRDIAAGGQGAPLVPAVHRALFGLPDAWRVVCNIGGIANLTVLPPQASDARDAVLGFDCGPGNALMDYWVHTHRDTRYDADGAWARTGRIDETLLARLKAEPFFAAPPPKSTGRDLFNPAWLQQTLGDALNAARPEDVQATLLALTADTITDAVRAHAPQAESLLICGGGARNGALVARIAEQLPGVRVAPTDDFGVPAHQVEALAFAWLARQCVLRAHGNLHTATGASGGRILGAIYAA</sequence>
<dbReference type="Gene3D" id="3.30.420.40">
    <property type="match status" value="2"/>
</dbReference>
<reference evidence="2 3" key="1">
    <citation type="submission" date="2017-12" db="EMBL/GenBank/DDBJ databases">
        <title>Draft genome sequence of Ralstonia pickettii 52.</title>
        <authorList>
            <person name="Zheng B."/>
        </authorList>
    </citation>
    <scope>NUCLEOTIDE SEQUENCE [LARGE SCALE GENOMIC DNA]</scope>
    <source>
        <strain evidence="2 3">52</strain>
    </source>
</reference>
<dbReference type="InterPro" id="IPR043129">
    <property type="entry name" value="ATPase_NBD"/>
</dbReference>
<dbReference type="AlphaFoldDB" id="A0A2N4TWB6"/>
<dbReference type="EC" id="2.7.1.170" evidence="1"/>
<dbReference type="OrthoDB" id="9763949at2"/>
<keyword evidence="1" id="KW-0547">Nucleotide-binding</keyword>
<dbReference type="CDD" id="cd24050">
    <property type="entry name" value="ASKHA_NBD_ANMK"/>
    <property type="match status" value="1"/>
</dbReference>
<accession>A0A2N4TWB6</accession>
<comment type="function">
    <text evidence="1">Catalyzes the specific phosphorylation of 1,6-anhydro-N-acetylmuramic acid (anhMurNAc) with the simultaneous cleavage of the 1,6-anhydro ring, generating MurNAc-6-P. Is required for the utilization of anhMurNAc either imported from the medium or derived from its own cell wall murein, and thus plays a role in cell wall recycling.</text>
</comment>
<keyword evidence="1" id="KW-0067">ATP-binding</keyword>
<dbReference type="GO" id="GO:0097175">
    <property type="term" value="P:1,6-anhydro-N-acetyl-beta-muramic acid catabolic process"/>
    <property type="evidence" value="ECO:0007669"/>
    <property type="project" value="UniProtKB-UniRule"/>
</dbReference>
<keyword evidence="1 2" id="KW-0418">Kinase</keyword>
<keyword evidence="1" id="KW-0119">Carbohydrate metabolism</keyword>
<feature type="binding site" evidence="1">
    <location>
        <begin position="20"/>
        <end position="27"/>
    </location>
    <ligand>
        <name>ATP</name>
        <dbReference type="ChEBI" id="CHEBI:30616"/>
    </ligand>
</feature>
<dbReference type="InterPro" id="IPR005338">
    <property type="entry name" value="Anhydro_N_Ac-Mur_kinase"/>
</dbReference>
<evidence type="ECO:0000313" key="3">
    <source>
        <dbReference type="Proteomes" id="UP000234456"/>
    </source>
</evidence>
<comment type="caution">
    <text evidence="2">The sequence shown here is derived from an EMBL/GenBank/DDBJ whole genome shotgun (WGS) entry which is preliminary data.</text>
</comment>
<dbReference type="UniPathway" id="UPA00343"/>
<proteinExistence type="inferred from homology"/>
<dbReference type="RefSeq" id="WP_102064515.1">
    <property type="nucleotide sequence ID" value="NZ_PKQE01000001.1"/>
</dbReference>
<name>A0A2N4TWB6_RALPI</name>
<dbReference type="SUPFAM" id="SSF53067">
    <property type="entry name" value="Actin-like ATPase domain"/>
    <property type="match status" value="1"/>
</dbReference>
<dbReference type="Pfam" id="PF03702">
    <property type="entry name" value="AnmK"/>
    <property type="match status" value="1"/>
</dbReference>
<organism evidence="2 3">
    <name type="scientific">Ralstonia pickettii</name>
    <name type="common">Burkholderia pickettii</name>
    <dbReference type="NCBI Taxonomy" id="329"/>
    <lineage>
        <taxon>Bacteria</taxon>
        <taxon>Pseudomonadati</taxon>
        <taxon>Pseudomonadota</taxon>
        <taxon>Betaproteobacteria</taxon>
        <taxon>Burkholderiales</taxon>
        <taxon>Burkholderiaceae</taxon>
        <taxon>Ralstonia</taxon>
    </lineage>
</organism>
<gene>
    <name evidence="1" type="primary">anmK</name>
    <name evidence="2" type="ORF">C0Q88_04595</name>
</gene>
<evidence type="ECO:0000256" key="1">
    <source>
        <dbReference type="HAMAP-Rule" id="MF_01270"/>
    </source>
</evidence>
<dbReference type="GO" id="GO:0009254">
    <property type="term" value="P:peptidoglycan turnover"/>
    <property type="evidence" value="ECO:0007669"/>
    <property type="project" value="UniProtKB-UniRule"/>
</dbReference>
<comment type="catalytic activity">
    <reaction evidence="1">
        <text>1,6-anhydro-N-acetyl-beta-muramate + ATP + H2O = N-acetyl-D-muramate 6-phosphate + ADP + H(+)</text>
        <dbReference type="Rhea" id="RHEA:24952"/>
        <dbReference type="ChEBI" id="CHEBI:15377"/>
        <dbReference type="ChEBI" id="CHEBI:15378"/>
        <dbReference type="ChEBI" id="CHEBI:30616"/>
        <dbReference type="ChEBI" id="CHEBI:58690"/>
        <dbReference type="ChEBI" id="CHEBI:58722"/>
        <dbReference type="ChEBI" id="CHEBI:456216"/>
        <dbReference type="EC" id="2.7.1.170"/>
    </reaction>
</comment>
<evidence type="ECO:0000313" key="2">
    <source>
        <dbReference type="EMBL" id="PLC43989.1"/>
    </source>
</evidence>
<comment type="similarity">
    <text evidence="1">Belongs to the anhydro-N-acetylmuramic acid kinase family.</text>
</comment>
<protein>
    <recommendedName>
        <fullName evidence="1">Anhydro-N-acetylmuramic acid kinase</fullName>
        <ecNumber evidence="1">2.7.1.170</ecNumber>
    </recommendedName>
    <alternativeName>
        <fullName evidence="1">AnhMurNAc kinase</fullName>
    </alternativeName>
</protein>
<dbReference type="GO" id="GO:0016301">
    <property type="term" value="F:kinase activity"/>
    <property type="evidence" value="ECO:0007669"/>
    <property type="project" value="UniProtKB-KW"/>
</dbReference>
<dbReference type="GO" id="GO:0006040">
    <property type="term" value="P:amino sugar metabolic process"/>
    <property type="evidence" value="ECO:0007669"/>
    <property type="project" value="InterPro"/>
</dbReference>
<dbReference type="NCBIfam" id="NF007139">
    <property type="entry name" value="PRK09585.1-3"/>
    <property type="match status" value="1"/>
</dbReference>
<comment type="pathway">
    <text evidence="1">Cell wall biogenesis; peptidoglycan recycling.</text>
</comment>
<dbReference type="UniPathway" id="UPA00544"/>
<dbReference type="GO" id="GO:0016773">
    <property type="term" value="F:phosphotransferase activity, alcohol group as acceptor"/>
    <property type="evidence" value="ECO:0007669"/>
    <property type="project" value="UniProtKB-UniRule"/>
</dbReference>
<dbReference type="GO" id="GO:0005524">
    <property type="term" value="F:ATP binding"/>
    <property type="evidence" value="ECO:0007669"/>
    <property type="project" value="UniProtKB-UniRule"/>
</dbReference>